<dbReference type="Gene3D" id="3.90.550.10">
    <property type="entry name" value="Spore Coat Polysaccharide Biosynthesis Protein SpsA, Chain A"/>
    <property type="match status" value="1"/>
</dbReference>
<evidence type="ECO:0000256" key="4">
    <source>
        <dbReference type="ARBA" id="ARBA00022676"/>
    </source>
</evidence>
<name>A0A830B5P9_9LAMI</name>
<dbReference type="InterPro" id="IPR029044">
    <property type="entry name" value="Nucleotide-diphossugar_trans"/>
</dbReference>
<gene>
    <name evidence="7" type="ORF">PHJA_000135700</name>
</gene>
<comment type="similarity">
    <text evidence="3 6">Belongs to the glycosyltransferase 8 family.</text>
</comment>
<dbReference type="AlphaFoldDB" id="A0A830B5P9"/>
<keyword evidence="8" id="KW-1185">Reference proteome</keyword>
<dbReference type="PANTHER" id="PTHR13778">
    <property type="entry name" value="GLYCOSYLTRANSFERASE 8 DOMAIN-CONTAINING PROTEIN"/>
    <property type="match status" value="1"/>
</dbReference>
<keyword evidence="5 7" id="KW-0808">Transferase</keyword>
<keyword evidence="4" id="KW-0328">Glycosyltransferase</keyword>
<evidence type="ECO:0000256" key="6">
    <source>
        <dbReference type="RuleBase" id="RU362027"/>
    </source>
</evidence>
<dbReference type="EMBL" id="BMAC01000014">
    <property type="protein sequence ID" value="GFP79923.1"/>
    <property type="molecule type" value="Genomic_DNA"/>
</dbReference>
<dbReference type="PANTHER" id="PTHR13778:SF40">
    <property type="entry name" value="GALACTURONOSYLTRANSFERASE-LIKE 9-RELATED"/>
    <property type="match status" value="1"/>
</dbReference>
<comment type="caution">
    <text evidence="7">The sequence shown here is derived from an EMBL/GenBank/DDBJ whole genome shotgun (WGS) entry which is preliminary data.</text>
</comment>
<comment type="subcellular location">
    <subcellularLocation>
        <location evidence="1">Membrane</location>
        <topology evidence="1">Single-pass type II membrane protein</topology>
    </subcellularLocation>
</comment>
<dbReference type="EC" id="2.4.1.-" evidence="6"/>
<proteinExistence type="inferred from homology"/>
<dbReference type="SUPFAM" id="SSF53448">
    <property type="entry name" value="Nucleotide-diphospho-sugar transferases"/>
    <property type="match status" value="1"/>
</dbReference>
<dbReference type="Pfam" id="PF01501">
    <property type="entry name" value="Glyco_transf_8"/>
    <property type="match status" value="1"/>
</dbReference>
<reference evidence="7" key="1">
    <citation type="submission" date="2020-07" db="EMBL/GenBank/DDBJ databases">
        <title>Ethylene signaling mediates host invasion by parasitic plants.</title>
        <authorList>
            <person name="Yoshida S."/>
        </authorList>
    </citation>
    <scope>NUCLEOTIDE SEQUENCE</scope>
    <source>
        <strain evidence="7">Okayama</strain>
    </source>
</reference>
<dbReference type="Proteomes" id="UP000653305">
    <property type="component" value="Unassembled WGS sequence"/>
</dbReference>
<dbReference type="OrthoDB" id="1650090at2759"/>
<sequence>MSDGRIIGAPEYCHANFMKYFTDNFWSDPLQSRVFGSRNPCYLNTGVMVMDLEKWKEGQFQKRIENWMEVQRRYL</sequence>
<dbReference type="GO" id="GO:0005794">
    <property type="term" value="C:Golgi apparatus"/>
    <property type="evidence" value="ECO:0007669"/>
    <property type="project" value="TreeGrafter"/>
</dbReference>
<organism evidence="7 8">
    <name type="scientific">Phtheirospermum japonicum</name>
    <dbReference type="NCBI Taxonomy" id="374723"/>
    <lineage>
        <taxon>Eukaryota</taxon>
        <taxon>Viridiplantae</taxon>
        <taxon>Streptophyta</taxon>
        <taxon>Embryophyta</taxon>
        <taxon>Tracheophyta</taxon>
        <taxon>Spermatophyta</taxon>
        <taxon>Magnoliopsida</taxon>
        <taxon>eudicotyledons</taxon>
        <taxon>Gunneridae</taxon>
        <taxon>Pentapetalae</taxon>
        <taxon>asterids</taxon>
        <taxon>lamiids</taxon>
        <taxon>Lamiales</taxon>
        <taxon>Orobanchaceae</taxon>
        <taxon>Orobanchaceae incertae sedis</taxon>
        <taxon>Phtheirospermum</taxon>
    </lineage>
</organism>
<evidence type="ECO:0000256" key="5">
    <source>
        <dbReference type="ARBA" id="ARBA00022679"/>
    </source>
</evidence>
<dbReference type="GO" id="GO:0016020">
    <property type="term" value="C:membrane"/>
    <property type="evidence" value="ECO:0007669"/>
    <property type="project" value="UniProtKB-SubCell"/>
</dbReference>
<evidence type="ECO:0000256" key="2">
    <source>
        <dbReference type="ARBA" id="ARBA00004877"/>
    </source>
</evidence>
<protein>
    <recommendedName>
        <fullName evidence="6">Hexosyltransferase</fullName>
        <ecNumber evidence="6">2.4.1.-</ecNumber>
    </recommendedName>
</protein>
<dbReference type="InterPro" id="IPR050748">
    <property type="entry name" value="Glycosyltrans_8_dom-fam"/>
</dbReference>
<evidence type="ECO:0000256" key="3">
    <source>
        <dbReference type="ARBA" id="ARBA00006351"/>
    </source>
</evidence>
<dbReference type="GO" id="GO:0016757">
    <property type="term" value="F:glycosyltransferase activity"/>
    <property type="evidence" value="ECO:0007669"/>
    <property type="project" value="UniProtKB-KW"/>
</dbReference>
<dbReference type="InterPro" id="IPR002495">
    <property type="entry name" value="Glyco_trans_8"/>
</dbReference>
<evidence type="ECO:0000313" key="8">
    <source>
        <dbReference type="Proteomes" id="UP000653305"/>
    </source>
</evidence>
<evidence type="ECO:0000256" key="1">
    <source>
        <dbReference type="ARBA" id="ARBA00004606"/>
    </source>
</evidence>
<evidence type="ECO:0000313" key="7">
    <source>
        <dbReference type="EMBL" id="GFP79923.1"/>
    </source>
</evidence>
<accession>A0A830B5P9</accession>
<comment type="pathway">
    <text evidence="2">Glycan metabolism; pectin biosynthesis.</text>
</comment>